<reference evidence="1" key="1">
    <citation type="submission" date="2023-03" db="EMBL/GenBank/DDBJ databases">
        <title>MT1 and MT2 Draft Genomes of Novel Species.</title>
        <authorList>
            <person name="Venkateswaran K."/>
        </authorList>
    </citation>
    <scope>NUCLEOTIDE SEQUENCE</scope>
    <source>
        <strain evidence="1">F6_3S_P_1C</strain>
    </source>
</reference>
<evidence type="ECO:0000313" key="1">
    <source>
        <dbReference type="EMBL" id="MDN4601188.1"/>
    </source>
</evidence>
<sequence length="58" mass="6067">MQAALKIAGHPLGDPGYLSAQWCDLWAAGSVSCDAMHGARYGVLSPDANESRTAYIGD</sequence>
<proteinExistence type="predicted"/>
<name>A0ABT8J7Y4_9BACL</name>
<comment type="caution">
    <text evidence="1">The sequence shown here is derived from an EMBL/GenBank/DDBJ whole genome shotgun (WGS) entry which is preliminary data.</text>
</comment>
<dbReference type="EMBL" id="JAROCD010000004">
    <property type="protein sequence ID" value="MDN4601188.1"/>
    <property type="molecule type" value="Genomic_DNA"/>
</dbReference>
<evidence type="ECO:0000313" key="2">
    <source>
        <dbReference type="Proteomes" id="UP001174205"/>
    </source>
</evidence>
<gene>
    <name evidence="1" type="ORF">P5G61_08140</name>
</gene>
<dbReference type="RefSeq" id="WP_301246018.1">
    <property type="nucleotide sequence ID" value="NZ_JAROCD010000004.1"/>
</dbReference>
<keyword evidence="2" id="KW-1185">Reference proteome</keyword>
<dbReference type="Proteomes" id="UP001174205">
    <property type="component" value="Unassembled WGS sequence"/>
</dbReference>
<organism evidence="1 2">
    <name type="scientific">Paenibacillus vandeheii</name>
    <dbReference type="NCBI Taxonomy" id="3035917"/>
    <lineage>
        <taxon>Bacteria</taxon>
        <taxon>Bacillati</taxon>
        <taxon>Bacillota</taxon>
        <taxon>Bacilli</taxon>
        <taxon>Bacillales</taxon>
        <taxon>Paenibacillaceae</taxon>
        <taxon>Paenibacillus</taxon>
    </lineage>
</organism>
<protein>
    <submittedName>
        <fullName evidence="1">Uncharacterized protein</fullName>
    </submittedName>
</protein>
<accession>A0ABT8J7Y4</accession>